<dbReference type="SUPFAM" id="SSF52833">
    <property type="entry name" value="Thioredoxin-like"/>
    <property type="match status" value="1"/>
</dbReference>
<dbReference type="CDD" id="cd01659">
    <property type="entry name" value="TRX_superfamily"/>
    <property type="match status" value="1"/>
</dbReference>
<proteinExistence type="predicted"/>
<accession>A0A839T768</accession>
<dbReference type="Pfam" id="PF13728">
    <property type="entry name" value="TraF"/>
    <property type="match status" value="1"/>
</dbReference>
<name>A0A839T768_AZOMA</name>
<dbReference type="Gene3D" id="3.40.30.10">
    <property type="entry name" value="Glutaredoxin"/>
    <property type="match status" value="1"/>
</dbReference>
<protein>
    <submittedName>
        <fullName evidence="2">Conjugal transfer pilus assembly protein TraF</fullName>
    </submittedName>
</protein>
<dbReference type="InterPro" id="IPR036249">
    <property type="entry name" value="Thioredoxin-like_sf"/>
</dbReference>
<dbReference type="AlphaFoldDB" id="A0A839T768"/>
<evidence type="ECO:0000313" key="3">
    <source>
        <dbReference type="Proteomes" id="UP000549250"/>
    </source>
</evidence>
<dbReference type="RefSeq" id="WP_183168166.1">
    <property type="nucleotide sequence ID" value="NZ_JACHXI010000034.1"/>
</dbReference>
<dbReference type="InterPro" id="IPR014111">
    <property type="entry name" value="T4SS_TraF-like"/>
</dbReference>
<feature type="signal peptide" evidence="1">
    <location>
        <begin position="1"/>
        <end position="20"/>
    </location>
</feature>
<organism evidence="2 3">
    <name type="scientific">Azomonas macrocytogenes</name>
    <name type="common">Azotobacter macrocytogenes</name>
    <dbReference type="NCBI Taxonomy" id="69962"/>
    <lineage>
        <taxon>Bacteria</taxon>
        <taxon>Pseudomonadati</taxon>
        <taxon>Pseudomonadota</taxon>
        <taxon>Gammaproteobacteria</taxon>
        <taxon>Pseudomonadales</taxon>
        <taxon>Pseudomonadaceae</taxon>
        <taxon>Azomonas</taxon>
    </lineage>
</organism>
<dbReference type="EMBL" id="JACHXI010000034">
    <property type="protein sequence ID" value="MBB3105321.1"/>
    <property type="molecule type" value="Genomic_DNA"/>
</dbReference>
<dbReference type="InterPro" id="IPR039555">
    <property type="entry name" value="TraF/TrbB"/>
</dbReference>
<comment type="caution">
    <text evidence="2">The sequence shown here is derived from an EMBL/GenBank/DDBJ whole genome shotgun (WGS) entry which is preliminary data.</text>
</comment>
<evidence type="ECO:0000313" key="2">
    <source>
        <dbReference type="EMBL" id="MBB3105321.1"/>
    </source>
</evidence>
<dbReference type="Proteomes" id="UP000549250">
    <property type="component" value="Unassembled WGS sequence"/>
</dbReference>
<feature type="chain" id="PRO_5032512404" evidence="1">
    <location>
        <begin position="21"/>
        <end position="325"/>
    </location>
</feature>
<keyword evidence="3" id="KW-1185">Reference proteome</keyword>
<gene>
    <name evidence="2" type="ORF">FHR87_003757</name>
</gene>
<dbReference type="NCBIfam" id="TIGR02740">
    <property type="entry name" value="TraF-like"/>
    <property type="match status" value="1"/>
</dbReference>
<evidence type="ECO:0000256" key="1">
    <source>
        <dbReference type="SAM" id="SignalP"/>
    </source>
</evidence>
<reference evidence="2 3" key="1">
    <citation type="submission" date="2020-08" db="EMBL/GenBank/DDBJ databases">
        <title>Genomic Encyclopedia of Type Strains, Phase III (KMG-III): the genomes of soil and plant-associated and newly described type strains.</title>
        <authorList>
            <person name="Whitman W."/>
        </authorList>
    </citation>
    <scope>NUCLEOTIDE SEQUENCE [LARGE SCALE GENOMIC DNA]</scope>
    <source>
        <strain evidence="2 3">CECT 4462</strain>
    </source>
</reference>
<sequence length="325" mass="35527">MKTALSIALSTALVSVSALAMESPRFYDRKGEGWFWYEPEPVAPPPEPPREPEPVAVLPTPVPQPAPAAMAAPSVFSAAWFKDNLPKYRDAAWNNPTIENVRAFLYLQRFAIDRSEQVADATELAVVGDPFLDEISRRPGSTFAAQNIDRQAGAAKSQLIAEVAERAGVFFFFKSDCPQCELQAPLLKALEGEGFTIVPISVDGKALPNSPFPDFKVDAGHAQRLGVQTYPALFLASASGEFAALGQSTMSLPELEHRILVSARRANWITDEAFNRTRPVLNYDNNLAERLSDSGSREELSLDPATGFIEPGVLMDYMRRSLGGQ</sequence>
<keyword evidence="1" id="KW-0732">Signal</keyword>